<evidence type="ECO:0000256" key="1">
    <source>
        <dbReference type="SAM" id="SignalP"/>
    </source>
</evidence>
<evidence type="ECO:0000313" key="2">
    <source>
        <dbReference type="EMBL" id="UQF79406.1"/>
    </source>
</evidence>
<dbReference type="PROSITE" id="PS51318">
    <property type="entry name" value="TAT"/>
    <property type="match status" value="1"/>
</dbReference>
<accession>A0A9E7AGZ3</accession>
<gene>
    <name evidence="2" type="ORF">M3I41_07400</name>
</gene>
<dbReference type="EMBL" id="CP097095">
    <property type="protein sequence ID" value="UQF79406.1"/>
    <property type="molecule type" value="Genomic_DNA"/>
</dbReference>
<protein>
    <recommendedName>
        <fullName evidence="4">Tat pathway signal sequence domain protein</fullName>
    </recommendedName>
</protein>
<dbReference type="InterPro" id="IPR006311">
    <property type="entry name" value="TAT_signal"/>
</dbReference>
<dbReference type="AlphaFoldDB" id="A0A9E7AGZ3"/>
<name>A0A9E7AGZ3_9ACTO</name>
<keyword evidence="1" id="KW-0732">Signal</keyword>
<organism evidence="2 3">
    <name type="scientific">Actinomyces graevenitzii</name>
    <dbReference type="NCBI Taxonomy" id="55565"/>
    <lineage>
        <taxon>Bacteria</taxon>
        <taxon>Bacillati</taxon>
        <taxon>Actinomycetota</taxon>
        <taxon>Actinomycetes</taxon>
        <taxon>Actinomycetales</taxon>
        <taxon>Actinomycetaceae</taxon>
        <taxon>Actinomyces</taxon>
    </lineage>
</organism>
<reference evidence="2" key="1">
    <citation type="submission" date="2022-05" db="EMBL/GenBank/DDBJ databases">
        <title>Using nanopore sequencing to obtain complete genomes from saliva samples.</title>
        <authorList>
            <person name="Baker J.L."/>
        </authorList>
    </citation>
    <scope>NUCLEOTIDE SEQUENCE</scope>
    <source>
        <strain evidence="2">JCVI-JB-Ag32</strain>
    </source>
</reference>
<dbReference type="Proteomes" id="UP000830236">
    <property type="component" value="Chromosome"/>
</dbReference>
<feature type="chain" id="PRO_5038812763" description="Tat pathway signal sequence domain protein" evidence="1">
    <location>
        <begin position="29"/>
        <end position="321"/>
    </location>
</feature>
<evidence type="ECO:0000313" key="3">
    <source>
        <dbReference type="Proteomes" id="UP000830236"/>
    </source>
</evidence>
<evidence type="ECO:0008006" key="4">
    <source>
        <dbReference type="Google" id="ProtNLM"/>
    </source>
</evidence>
<feature type="signal peptide" evidence="1">
    <location>
        <begin position="1"/>
        <end position="28"/>
    </location>
</feature>
<dbReference type="KEGG" id="agh:M3I41_07400"/>
<proteinExistence type="predicted"/>
<sequence>MSDISRRATLKGAAWSAPVLVIGAQASAATTSRVIEPKLWWNNTYASTQCHQYADNPRSYSFLIGNSLQYGNRAAGNKNDYGFRIANVKWQNPNGKIYPTETTALAGNAADNPGPRRQTSGMGKPAYITEVASIDWIHKNYIVNFNTIERSGLAGPRTYYRDQAWYDWAGNGNQKAVVTQRISETNGWPLPTAVDVSSLPADVVADAYAKIRSMGFEHPENFVPYRSVYRGNFYFNAKGTIGGTQPEDNVAVAQYIDSHSETRTIKNGISTITGIPRVWTYYFTQNDPSLPAGKSYYWTSAMWPFGANGWQESYPIPDDWK</sequence>